<evidence type="ECO:0000256" key="1">
    <source>
        <dbReference type="SAM" id="MobiDB-lite"/>
    </source>
</evidence>
<dbReference type="HOGENOM" id="CLU_024970_6_0_11"/>
<dbReference type="SUPFAM" id="SSF46785">
    <property type="entry name" value="Winged helix' DNA-binding domain"/>
    <property type="match status" value="1"/>
</dbReference>
<dbReference type="KEGG" id="cef:CE2684"/>
<dbReference type="Pfam" id="PF13749">
    <property type="entry name" value="HATPase_c_4"/>
    <property type="match status" value="1"/>
</dbReference>
<dbReference type="InterPro" id="IPR038461">
    <property type="entry name" value="Schlafen_AlbA_2_dom_sf"/>
</dbReference>
<dbReference type="InterPro" id="IPR036390">
    <property type="entry name" value="WH_DNA-bd_sf"/>
</dbReference>
<proteinExistence type="predicted"/>
<protein>
    <submittedName>
        <fullName evidence="2">Uncharacterized protein</fullName>
    </submittedName>
</protein>
<name>Q8FM23_COREF</name>
<feature type="region of interest" description="Disordered" evidence="1">
    <location>
        <begin position="418"/>
        <end position="458"/>
    </location>
</feature>
<evidence type="ECO:0000313" key="3">
    <source>
        <dbReference type="Proteomes" id="UP000001409"/>
    </source>
</evidence>
<dbReference type="AlphaFoldDB" id="Q8FM23"/>
<dbReference type="Gene3D" id="3.30.565.60">
    <property type="match status" value="1"/>
</dbReference>
<organism evidence="2 3">
    <name type="scientific">Corynebacterium efficiens (strain DSM 44549 / YS-314 / AJ 12310 / JCM 11189 / NBRC 100395)</name>
    <dbReference type="NCBI Taxonomy" id="196164"/>
    <lineage>
        <taxon>Bacteria</taxon>
        <taxon>Bacillati</taxon>
        <taxon>Actinomycetota</taxon>
        <taxon>Actinomycetes</taxon>
        <taxon>Mycobacteriales</taxon>
        <taxon>Corynebacteriaceae</taxon>
        <taxon>Corynebacterium</taxon>
    </lineage>
</organism>
<dbReference type="InterPro" id="IPR038475">
    <property type="entry name" value="RecG_C_sf"/>
</dbReference>
<evidence type="ECO:0000313" key="2">
    <source>
        <dbReference type="EMBL" id="BAC19494.1"/>
    </source>
</evidence>
<dbReference type="PANTHER" id="PTHR30595">
    <property type="entry name" value="GLPR-RELATED TRANSCRIPTIONAL REPRESSOR"/>
    <property type="match status" value="1"/>
</dbReference>
<dbReference type="Proteomes" id="UP000001409">
    <property type="component" value="Chromosome"/>
</dbReference>
<sequence length="519" mass="56585">MTDPAEMIQAVVAQTRQAVDPAPEINPYTIEIDGKSVVVAEVVPLLPNLKPATYQGRAYLRQADGDYVMNANDLHMVQVAGLHHSQHHRYDLIPVEGTGIGDLDDTLVQQYLTRVRATSSRLRSVEDDADLLRLTGIIDHDGVATVAGLYGLGFYPQGRLPALGVTAAVRLPRDGSGVRTQNLEHFDGPLPALLESVVEWVSRNISMSQVYRPDGNMEKRPEFPLNAVREIVANALVHRDLGPDSLGVGKKVEIRLSPEALVVVNPGGLRGVSVDQLTSAELSKAAVNQRLYEASKFLTTQDGASVIEGEGIRETLASMRDADLHRPRFIDTGVQFKVILRRGPVFTPEDRAHLNALAQGEVLTHMQKVLVLGLARDEEWTITRMCSEFSPLTRSEALAQVDGLTARGLVKVESDHLTWTGRRRTDNPTPNPDERGRENQTQLRGLPGSSQRSTRVTKNGPVILDALRHAGNQTVGELVSRTALTDGQVRYALAVLVDAGSVVMHGQQGSHATTYSVPD</sequence>
<reference evidence="2 3" key="1">
    <citation type="journal article" date="2003" name="Genome Res.">
        <title>Comparative complete genome sequence analysis of the amino acid replacements responsible for the thermostability of Corynebacterium efficiens.</title>
        <authorList>
            <person name="Nishio Y."/>
            <person name="Nakamura Y."/>
            <person name="Kawarabayasi Y."/>
            <person name="Usuda Y."/>
            <person name="Kimura E."/>
            <person name="Sugimoto S."/>
            <person name="Matsui K."/>
            <person name="Yamagishi A."/>
            <person name="Kikuchi H."/>
            <person name="Ikeo K."/>
            <person name="Gojobori T."/>
        </authorList>
    </citation>
    <scope>NUCLEOTIDE SEQUENCE [LARGE SCALE GENOMIC DNA]</scope>
    <source>
        <strain evidence="3">DSM 44549 / YS-314 / AJ 12310 / JCM 11189 / NBRC 100395</strain>
    </source>
</reference>
<feature type="compositionally biased region" description="Polar residues" evidence="1">
    <location>
        <begin position="439"/>
        <end position="457"/>
    </location>
</feature>
<dbReference type="STRING" id="196164.gene:10743132"/>
<dbReference type="eggNOG" id="COG2865">
    <property type="taxonomic scope" value="Bacteria"/>
</dbReference>
<keyword evidence="3" id="KW-1185">Reference proteome</keyword>
<accession>Q8FM23</accession>
<dbReference type="Gene3D" id="3.30.950.30">
    <property type="entry name" value="Schlafen, AAA domain"/>
    <property type="match status" value="1"/>
</dbReference>
<dbReference type="EMBL" id="BA000035">
    <property type="protein sequence ID" value="BAC19494.1"/>
    <property type="molecule type" value="Genomic_DNA"/>
</dbReference>
<dbReference type="PANTHER" id="PTHR30595:SF6">
    <property type="entry name" value="SCHLAFEN ALBA-2 DOMAIN-CONTAINING PROTEIN"/>
    <property type="match status" value="1"/>
</dbReference>